<dbReference type="PANTHER" id="PTHR38480:SF1">
    <property type="entry name" value="SLR0254 PROTEIN"/>
    <property type="match status" value="1"/>
</dbReference>
<feature type="transmembrane region" description="Helical" evidence="5">
    <location>
        <begin position="55"/>
        <end position="72"/>
    </location>
</feature>
<proteinExistence type="predicted"/>
<feature type="transmembrane region" description="Helical" evidence="5">
    <location>
        <begin position="25"/>
        <end position="48"/>
    </location>
</feature>
<evidence type="ECO:0000259" key="6">
    <source>
        <dbReference type="Pfam" id="PF06271"/>
    </source>
</evidence>
<evidence type="ECO:0000256" key="4">
    <source>
        <dbReference type="ARBA" id="ARBA00023136"/>
    </source>
</evidence>
<protein>
    <submittedName>
        <fullName evidence="7">RDD family protein</fullName>
    </submittedName>
</protein>
<feature type="transmembrane region" description="Helical" evidence="5">
    <location>
        <begin position="108"/>
        <end position="129"/>
    </location>
</feature>
<evidence type="ECO:0000313" key="8">
    <source>
        <dbReference type="Proteomes" id="UP000678679"/>
    </source>
</evidence>
<keyword evidence="2 5" id="KW-0812">Transmembrane</keyword>
<dbReference type="EMBL" id="CP076133">
    <property type="protein sequence ID" value="QWG04084.1"/>
    <property type="molecule type" value="Genomic_DNA"/>
</dbReference>
<dbReference type="GO" id="GO:0016020">
    <property type="term" value="C:membrane"/>
    <property type="evidence" value="ECO:0007669"/>
    <property type="project" value="UniProtKB-SubCell"/>
</dbReference>
<keyword evidence="4 5" id="KW-0472">Membrane</keyword>
<dbReference type="InterPro" id="IPR010432">
    <property type="entry name" value="RDD"/>
</dbReference>
<evidence type="ECO:0000256" key="2">
    <source>
        <dbReference type="ARBA" id="ARBA00022692"/>
    </source>
</evidence>
<sequence>MSSISFQNSQNVNLRLQKANVTSRILAYLLDLIILLSAYLIPLSLLAVMDAAIGIMIWSGLMGFAFLVYQYLMEIFFDGQSLGKSALKIKVVSKDGTPLTVSQLTLRWLFRFVDIAISNGMVAILTIILGEKGQRVGDIVAGTMVISEKKKVRSSDLEIPTFPEDYVPVFSQAANLTEKHVKVIKNCLKLDLSYEHRMVIKKVETKMIEDLGLETELRDKKLLKQLLNDYYFHTISVQNQNHLI</sequence>
<dbReference type="RefSeq" id="WP_169663578.1">
    <property type="nucleotide sequence ID" value="NZ_CP076133.1"/>
</dbReference>
<dbReference type="AlphaFoldDB" id="A0AAX1N9G9"/>
<keyword evidence="8" id="KW-1185">Reference proteome</keyword>
<comment type="subcellular location">
    <subcellularLocation>
        <location evidence="1">Membrane</location>
        <topology evidence="1">Multi-pass membrane protein</topology>
    </subcellularLocation>
</comment>
<feature type="domain" description="RDD" evidence="6">
    <location>
        <begin position="19"/>
        <end position="142"/>
    </location>
</feature>
<keyword evidence="3 5" id="KW-1133">Transmembrane helix</keyword>
<evidence type="ECO:0000256" key="5">
    <source>
        <dbReference type="SAM" id="Phobius"/>
    </source>
</evidence>
<evidence type="ECO:0000256" key="1">
    <source>
        <dbReference type="ARBA" id="ARBA00004141"/>
    </source>
</evidence>
<dbReference type="Pfam" id="PF06271">
    <property type="entry name" value="RDD"/>
    <property type="match status" value="1"/>
</dbReference>
<organism evidence="7 8">
    <name type="scientific">Flammeovirga yaeyamensis</name>
    <dbReference type="NCBI Taxonomy" id="367791"/>
    <lineage>
        <taxon>Bacteria</taxon>
        <taxon>Pseudomonadati</taxon>
        <taxon>Bacteroidota</taxon>
        <taxon>Cytophagia</taxon>
        <taxon>Cytophagales</taxon>
        <taxon>Flammeovirgaceae</taxon>
        <taxon>Flammeovirga</taxon>
    </lineage>
</organism>
<dbReference type="PANTHER" id="PTHR38480">
    <property type="entry name" value="SLR0254 PROTEIN"/>
    <property type="match status" value="1"/>
</dbReference>
<dbReference type="KEGG" id="fya:KMW28_24650"/>
<reference evidence="7 8" key="1">
    <citation type="submission" date="2021-05" db="EMBL/GenBank/DDBJ databases">
        <title>Comparative genomic studies on the polysaccharide-degrading batcterial strains of the Flammeovirga genus.</title>
        <authorList>
            <person name="Zewei F."/>
            <person name="Zheng Z."/>
            <person name="Yu L."/>
            <person name="Ruyue G."/>
            <person name="Yanhong M."/>
            <person name="Yuanyuan C."/>
            <person name="Jingyan G."/>
            <person name="Wenjun H."/>
        </authorList>
    </citation>
    <scope>NUCLEOTIDE SEQUENCE [LARGE SCALE GENOMIC DNA]</scope>
    <source>
        <strain evidence="7 8">NBRC:100898</strain>
    </source>
</reference>
<gene>
    <name evidence="7" type="ORF">KMW28_24650</name>
</gene>
<evidence type="ECO:0000256" key="3">
    <source>
        <dbReference type="ARBA" id="ARBA00022989"/>
    </source>
</evidence>
<name>A0AAX1N9G9_9BACT</name>
<dbReference type="Proteomes" id="UP000678679">
    <property type="component" value="Chromosome 2"/>
</dbReference>
<accession>A0AAX1N9G9</accession>
<evidence type="ECO:0000313" key="7">
    <source>
        <dbReference type="EMBL" id="QWG04084.1"/>
    </source>
</evidence>